<gene>
    <name evidence="3" type="primary">mshI2</name>
    <name evidence="3" type="ORF">TUM3794_34440</name>
</gene>
<sequence>MSLKLRVNLYNASLLPPKLRLSFSRLLRVSVALLSLLLLANIFAYFSVSSLEQEKRDLVQIKNQLSSEKQVLEAEIATRTPSLALVKQVELLAQQIELKRLLLGELGTLKAITSKGYSALLTDLASVADSSIWLSRIQVIEERMRFEGYTSAPQHVPRWVEKLQQVDTLKGQAFSTLTMSRGEDKPLSFVLRSQDTEEKSQ</sequence>
<comment type="caution">
    <text evidence="3">The sequence shown here is derived from an EMBL/GenBank/DDBJ whole genome shotgun (WGS) entry which is preliminary data.</text>
</comment>
<keyword evidence="2" id="KW-0812">Transmembrane</keyword>
<keyword evidence="1" id="KW-0175">Coiled coil</keyword>
<dbReference type="Pfam" id="PF05137">
    <property type="entry name" value="PilN"/>
    <property type="match status" value="1"/>
</dbReference>
<evidence type="ECO:0000256" key="1">
    <source>
        <dbReference type="SAM" id="Coils"/>
    </source>
</evidence>
<keyword evidence="2" id="KW-0472">Membrane</keyword>
<proteinExistence type="predicted"/>
<evidence type="ECO:0000313" key="3">
    <source>
        <dbReference type="EMBL" id="GIU45051.1"/>
    </source>
</evidence>
<reference evidence="3 4" key="1">
    <citation type="submission" date="2021-05" db="EMBL/GenBank/DDBJ databases">
        <title>Molecular characterization for Shewanella algae harboring chromosomal blaOXA-55-like strains isolated from clinical and environment sample.</title>
        <authorList>
            <person name="Ohama Y."/>
            <person name="Aoki K."/>
            <person name="Harada S."/>
            <person name="Moriya K."/>
            <person name="Ishii Y."/>
            <person name="Tateda K."/>
        </authorList>
    </citation>
    <scope>NUCLEOTIDE SEQUENCE [LARGE SCALE GENOMIC DNA]</scope>
    <source>
        <strain evidence="3 4">MBTL60-118</strain>
    </source>
</reference>
<accession>A0ABQ4PC40</accession>
<protein>
    <submittedName>
        <fullName evidence="3">MSHA biogenesis protein MshI2</fullName>
    </submittedName>
</protein>
<evidence type="ECO:0000256" key="2">
    <source>
        <dbReference type="SAM" id="Phobius"/>
    </source>
</evidence>
<keyword evidence="2" id="KW-1133">Transmembrane helix</keyword>
<feature type="transmembrane region" description="Helical" evidence="2">
    <location>
        <begin position="26"/>
        <end position="46"/>
    </location>
</feature>
<feature type="coiled-coil region" evidence="1">
    <location>
        <begin position="48"/>
        <end position="75"/>
    </location>
</feature>
<dbReference type="EMBL" id="BPEU01000030">
    <property type="protein sequence ID" value="GIU45051.1"/>
    <property type="molecule type" value="Genomic_DNA"/>
</dbReference>
<dbReference type="RefSeq" id="WP_028762525.1">
    <property type="nucleotide sequence ID" value="NZ_BPEU01000030.1"/>
</dbReference>
<evidence type="ECO:0000313" key="4">
    <source>
        <dbReference type="Proteomes" id="UP000773469"/>
    </source>
</evidence>
<keyword evidence="4" id="KW-1185">Reference proteome</keyword>
<name>A0ABQ4PC40_SHECO</name>
<organism evidence="3 4">
    <name type="scientific">Shewanella colwelliana</name>
    <name type="common">Alteromonas colwelliana</name>
    <dbReference type="NCBI Taxonomy" id="23"/>
    <lineage>
        <taxon>Bacteria</taxon>
        <taxon>Pseudomonadati</taxon>
        <taxon>Pseudomonadota</taxon>
        <taxon>Gammaproteobacteria</taxon>
        <taxon>Alteromonadales</taxon>
        <taxon>Shewanellaceae</taxon>
        <taxon>Shewanella</taxon>
    </lineage>
</organism>
<dbReference type="Proteomes" id="UP000773469">
    <property type="component" value="Unassembled WGS sequence"/>
</dbReference>
<dbReference type="InterPro" id="IPR007813">
    <property type="entry name" value="PilN"/>
</dbReference>